<gene>
    <name evidence="5" type="primary">nodW_1</name>
    <name evidence="5" type="ORF">PKF032_10540</name>
</gene>
<dbReference type="SMART" id="SM00448">
    <property type="entry name" value="REC"/>
    <property type="match status" value="1"/>
</dbReference>
<keyword evidence="1 5" id="KW-0238">DNA-binding</keyword>
<name>A0ABM8CMV5_9BURK</name>
<evidence type="ECO:0000313" key="6">
    <source>
        <dbReference type="Proteomes" id="UP001211204"/>
    </source>
</evidence>
<evidence type="ECO:0000256" key="1">
    <source>
        <dbReference type="ARBA" id="ARBA00023125"/>
    </source>
</evidence>
<keyword evidence="2" id="KW-0597">Phosphoprotein</keyword>
<proteinExistence type="predicted"/>
<dbReference type="InterPro" id="IPR036388">
    <property type="entry name" value="WH-like_DNA-bd_sf"/>
</dbReference>
<dbReference type="PRINTS" id="PR00038">
    <property type="entry name" value="HTHLUXR"/>
</dbReference>
<evidence type="ECO:0000256" key="2">
    <source>
        <dbReference type="PROSITE-ProRule" id="PRU00169"/>
    </source>
</evidence>
<dbReference type="EMBL" id="AP026974">
    <property type="protein sequence ID" value="BDT79166.1"/>
    <property type="molecule type" value="Genomic_DNA"/>
</dbReference>
<feature type="modified residue" description="4-aspartylphosphate" evidence="2">
    <location>
        <position position="58"/>
    </location>
</feature>
<feature type="domain" description="HTH luxR-type" evidence="3">
    <location>
        <begin position="144"/>
        <end position="205"/>
    </location>
</feature>
<keyword evidence="6" id="KW-1185">Reference proteome</keyword>
<dbReference type="RefSeq" id="WP_281744372.1">
    <property type="nucleotide sequence ID" value="NZ_AP026974.1"/>
</dbReference>
<dbReference type="Pfam" id="PF00072">
    <property type="entry name" value="Response_reg"/>
    <property type="match status" value="1"/>
</dbReference>
<dbReference type="InterPro" id="IPR011006">
    <property type="entry name" value="CheY-like_superfamily"/>
</dbReference>
<feature type="domain" description="Response regulatory" evidence="4">
    <location>
        <begin position="5"/>
        <end position="123"/>
    </location>
</feature>
<protein>
    <submittedName>
        <fullName evidence="5">DNA-binding response regulator</fullName>
    </submittedName>
</protein>
<dbReference type="Pfam" id="PF00196">
    <property type="entry name" value="GerE"/>
    <property type="match status" value="1"/>
</dbReference>
<dbReference type="InterPro" id="IPR000792">
    <property type="entry name" value="Tscrpt_reg_LuxR_C"/>
</dbReference>
<dbReference type="SUPFAM" id="SSF52172">
    <property type="entry name" value="CheY-like"/>
    <property type="match status" value="1"/>
</dbReference>
<dbReference type="Gene3D" id="3.40.50.2300">
    <property type="match status" value="1"/>
</dbReference>
<evidence type="ECO:0000259" key="3">
    <source>
        <dbReference type="PROSITE" id="PS50043"/>
    </source>
</evidence>
<sequence>MSKTRIIIVEDESSVRDSLSSWLSEEYDVSGFDSAEAFLNAINDFEFEDDVPTCLLLDFQMPGMNGVELQANLKLMNIQCPIIFMSGNAVQADIINAWQGGAVNFLLKPFAGPQVSTAIEKLFEHNQHQKLMPTAIQPSMHLIDIPISPREAEVLLLLGSGERQHEVAEKLGITLRTVKMHRASLKNKLKLNTLVELTQYCHENKPSIQKLLHN</sequence>
<dbReference type="InterPro" id="IPR039420">
    <property type="entry name" value="WalR-like"/>
</dbReference>
<dbReference type="PANTHER" id="PTHR43214:SF44">
    <property type="entry name" value="TWO-COMPONENT RESPONSE REGULATOR"/>
    <property type="match status" value="1"/>
</dbReference>
<dbReference type="PROSITE" id="PS50110">
    <property type="entry name" value="RESPONSE_REGULATORY"/>
    <property type="match status" value="1"/>
</dbReference>
<dbReference type="SMART" id="SM00421">
    <property type="entry name" value="HTH_LUXR"/>
    <property type="match status" value="1"/>
</dbReference>
<dbReference type="PANTHER" id="PTHR43214">
    <property type="entry name" value="TWO-COMPONENT RESPONSE REGULATOR"/>
    <property type="match status" value="1"/>
</dbReference>
<dbReference type="CDD" id="cd06170">
    <property type="entry name" value="LuxR_C_like"/>
    <property type="match status" value="1"/>
</dbReference>
<dbReference type="SUPFAM" id="SSF46894">
    <property type="entry name" value="C-terminal effector domain of the bipartite response regulators"/>
    <property type="match status" value="1"/>
</dbReference>
<dbReference type="InterPro" id="IPR016032">
    <property type="entry name" value="Sig_transdc_resp-reg_C-effctor"/>
</dbReference>
<reference evidence="5 6" key="1">
    <citation type="submission" date="2022-11" db="EMBL/GenBank/DDBJ databases">
        <title>Complete Genome Sequences of three Polynucleobacter sp. Subcluster PnecC Strains KF022, KF023, and KF032 Isolated from a Shallow Eutrophic Lake in Japan.</title>
        <authorList>
            <person name="Ogata Y."/>
            <person name="Watanabe K."/>
            <person name="Takemine S."/>
            <person name="Shindo C."/>
            <person name="Kurokawa R."/>
            <person name="Suda W."/>
        </authorList>
    </citation>
    <scope>NUCLEOTIDE SEQUENCE [LARGE SCALE GENOMIC DNA]</scope>
    <source>
        <strain evidence="5 6">KF032</strain>
    </source>
</reference>
<evidence type="ECO:0000259" key="4">
    <source>
        <dbReference type="PROSITE" id="PS50110"/>
    </source>
</evidence>
<evidence type="ECO:0000313" key="5">
    <source>
        <dbReference type="EMBL" id="BDT79166.1"/>
    </source>
</evidence>
<dbReference type="Proteomes" id="UP001211204">
    <property type="component" value="Chromosome"/>
</dbReference>
<dbReference type="InterPro" id="IPR001789">
    <property type="entry name" value="Sig_transdc_resp-reg_receiver"/>
</dbReference>
<dbReference type="GO" id="GO:0003677">
    <property type="term" value="F:DNA binding"/>
    <property type="evidence" value="ECO:0007669"/>
    <property type="project" value="UniProtKB-KW"/>
</dbReference>
<dbReference type="PROSITE" id="PS50043">
    <property type="entry name" value="HTH_LUXR_2"/>
    <property type="match status" value="1"/>
</dbReference>
<dbReference type="Gene3D" id="1.10.10.10">
    <property type="entry name" value="Winged helix-like DNA-binding domain superfamily/Winged helix DNA-binding domain"/>
    <property type="match status" value="1"/>
</dbReference>
<organism evidence="5 6">
    <name type="scientific">Polynucleobacter yangtzensis</name>
    <dbReference type="NCBI Taxonomy" id="1743159"/>
    <lineage>
        <taxon>Bacteria</taxon>
        <taxon>Pseudomonadati</taxon>
        <taxon>Pseudomonadota</taxon>
        <taxon>Betaproteobacteria</taxon>
        <taxon>Burkholderiales</taxon>
        <taxon>Burkholderiaceae</taxon>
        <taxon>Polynucleobacter</taxon>
    </lineage>
</organism>
<accession>A0ABM8CMV5</accession>